<dbReference type="EMBL" id="JACSEA010000004">
    <property type="protein sequence ID" value="KAF7402448.1"/>
    <property type="molecule type" value="Genomic_DNA"/>
</dbReference>
<proteinExistence type="predicted"/>
<dbReference type="Proteomes" id="UP000614350">
    <property type="component" value="Unassembled WGS sequence"/>
</dbReference>
<sequence length="106" mass="11843">MEKEAALKMNNGDDIPRDEEDRPEPGFITASSFNSVQYLIKVGRNVCETSTLVASHENKILSKMLIYSFGIYNGLPQLGPIKNPNHRLALSDKCTRCLWNSVDVTS</sequence>
<reference evidence="2" key="1">
    <citation type="journal article" date="2020" name="G3 (Bethesda)">
        <title>High-Quality Assemblies for Three Invasive Social Wasps from the &lt;i&gt;Vespula&lt;/i&gt; Genus.</title>
        <authorList>
            <person name="Harrop T.W.R."/>
            <person name="Guhlin J."/>
            <person name="McLaughlin G.M."/>
            <person name="Permina E."/>
            <person name="Stockwell P."/>
            <person name="Gilligan J."/>
            <person name="Le Lec M.F."/>
            <person name="Gruber M.A.M."/>
            <person name="Quinn O."/>
            <person name="Lovegrove M."/>
            <person name="Duncan E.J."/>
            <person name="Remnant E.J."/>
            <person name="Van Eeckhoven J."/>
            <person name="Graham B."/>
            <person name="Knapp R.A."/>
            <person name="Langford K.W."/>
            <person name="Kronenberg Z."/>
            <person name="Press M.O."/>
            <person name="Eacker S.M."/>
            <person name="Wilson-Rankin E.E."/>
            <person name="Purcell J."/>
            <person name="Lester P.J."/>
            <person name="Dearden P.K."/>
        </authorList>
    </citation>
    <scope>NUCLEOTIDE SEQUENCE</scope>
    <source>
        <strain evidence="2">Marl-1</strain>
    </source>
</reference>
<comment type="caution">
    <text evidence="2">The sequence shown here is derived from an EMBL/GenBank/DDBJ whole genome shotgun (WGS) entry which is preliminary data.</text>
</comment>
<organism evidence="2 3">
    <name type="scientific">Vespula vulgaris</name>
    <name type="common">Yellow jacket</name>
    <name type="synonym">Wasp</name>
    <dbReference type="NCBI Taxonomy" id="7454"/>
    <lineage>
        <taxon>Eukaryota</taxon>
        <taxon>Metazoa</taxon>
        <taxon>Ecdysozoa</taxon>
        <taxon>Arthropoda</taxon>
        <taxon>Hexapoda</taxon>
        <taxon>Insecta</taxon>
        <taxon>Pterygota</taxon>
        <taxon>Neoptera</taxon>
        <taxon>Endopterygota</taxon>
        <taxon>Hymenoptera</taxon>
        <taxon>Apocrita</taxon>
        <taxon>Aculeata</taxon>
        <taxon>Vespoidea</taxon>
        <taxon>Vespidae</taxon>
        <taxon>Vespinae</taxon>
        <taxon>Vespula</taxon>
    </lineage>
</organism>
<evidence type="ECO:0000256" key="1">
    <source>
        <dbReference type="SAM" id="MobiDB-lite"/>
    </source>
</evidence>
<accession>A0A834K9C1</accession>
<name>A0A834K9C1_VESVU</name>
<evidence type="ECO:0000313" key="2">
    <source>
        <dbReference type="EMBL" id="KAF7402448.1"/>
    </source>
</evidence>
<evidence type="ECO:0000313" key="3">
    <source>
        <dbReference type="Proteomes" id="UP000614350"/>
    </source>
</evidence>
<dbReference type="AlphaFoldDB" id="A0A834K9C1"/>
<feature type="region of interest" description="Disordered" evidence="1">
    <location>
        <begin position="1"/>
        <end position="24"/>
    </location>
</feature>
<protein>
    <submittedName>
        <fullName evidence="2">Uncharacterized protein</fullName>
    </submittedName>
</protein>
<keyword evidence="3" id="KW-1185">Reference proteome</keyword>
<gene>
    <name evidence="2" type="ORF">HZH66_004715</name>
</gene>